<dbReference type="AlphaFoldDB" id="A0AAV9ZYR0"/>
<gene>
    <name evidence="2" type="ORF">R3P38DRAFT_2799982</name>
</gene>
<feature type="compositionally biased region" description="Basic and acidic residues" evidence="1">
    <location>
        <begin position="31"/>
        <end position="42"/>
    </location>
</feature>
<accession>A0AAV9ZYR0</accession>
<feature type="compositionally biased region" description="Low complexity" evidence="1">
    <location>
        <begin position="103"/>
        <end position="133"/>
    </location>
</feature>
<name>A0AAV9ZYR0_9AGAR</name>
<comment type="caution">
    <text evidence="2">The sequence shown here is derived from an EMBL/GenBank/DDBJ whole genome shotgun (WGS) entry which is preliminary data.</text>
</comment>
<feature type="compositionally biased region" description="Basic residues" evidence="1">
    <location>
        <begin position="66"/>
        <end position="77"/>
    </location>
</feature>
<evidence type="ECO:0000256" key="1">
    <source>
        <dbReference type="SAM" id="MobiDB-lite"/>
    </source>
</evidence>
<dbReference type="Proteomes" id="UP001362999">
    <property type="component" value="Unassembled WGS sequence"/>
</dbReference>
<evidence type="ECO:0000313" key="2">
    <source>
        <dbReference type="EMBL" id="KAK6996266.1"/>
    </source>
</evidence>
<sequence>MRLRAQDVLSKFFHPNHRSLAQLLVTWRTELPPHRGTAERKPTTRTKTPRTTHPPPPPALWSLRALRSRQQPHRKKTGIIGSLRGAFSTKSPPRKSTNDSTDPRPVTPTTRNPPGDTTPTPTPSKTPKTATRTYGHVPATAFESADTDMQMEDDVQQGLQWGDQQYDNQGYSFDNTSEHDRASLVSERTTPDDKFRGQQLTELADQVNISLKDAAAAFRISETNYQAHPTISQNTRELAEDVYRLTHGGDTWMERMVQSAACWSTFKSWKTASTTVSTV</sequence>
<feature type="compositionally biased region" description="Polar residues" evidence="1">
    <location>
        <begin position="88"/>
        <end position="100"/>
    </location>
</feature>
<proteinExistence type="predicted"/>
<protein>
    <submittedName>
        <fullName evidence="2">Uncharacterized protein</fullName>
    </submittedName>
</protein>
<evidence type="ECO:0000313" key="3">
    <source>
        <dbReference type="Proteomes" id="UP001362999"/>
    </source>
</evidence>
<dbReference type="EMBL" id="JAWWNJ010000098">
    <property type="protein sequence ID" value="KAK6996266.1"/>
    <property type="molecule type" value="Genomic_DNA"/>
</dbReference>
<reference evidence="2 3" key="1">
    <citation type="journal article" date="2024" name="J Genomics">
        <title>Draft genome sequencing and assembly of Favolaschia claudopus CIRM-BRFM 2984 isolated from oak limbs.</title>
        <authorList>
            <person name="Navarro D."/>
            <person name="Drula E."/>
            <person name="Chaduli D."/>
            <person name="Cazenave R."/>
            <person name="Ahrendt S."/>
            <person name="Wang J."/>
            <person name="Lipzen A."/>
            <person name="Daum C."/>
            <person name="Barry K."/>
            <person name="Grigoriev I.V."/>
            <person name="Favel A."/>
            <person name="Rosso M.N."/>
            <person name="Martin F."/>
        </authorList>
    </citation>
    <scope>NUCLEOTIDE SEQUENCE [LARGE SCALE GENOMIC DNA]</scope>
    <source>
        <strain evidence="2 3">CIRM-BRFM 2984</strain>
    </source>
</reference>
<organism evidence="2 3">
    <name type="scientific">Favolaschia claudopus</name>
    <dbReference type="NCBI Taxonomy" id="2862362"/>
    <lineage>
        <taxon>Eukaryota</taxon>
        <taxon>Fungi</taxon>
        <taxon>Dikarya</taxon>
        <taxon>Basidiomycota</taxon>
        <taxon>Agaricomycotina</taxon>
        <taxon>Agaricomycetes</taxon>
        <taxon>Agaricomycetidae</taxon>
        <taxon>Agaricales</taxon>
        <taxon>Marasmiineae</taxon>
        <taxon>Mycenaceae</taxon>
        <taxon>Favolaschia</taxon>
    </lineage>
</organism>
<feature type="region of interest" description="Disordered" evidence="1">
    <location>
        <begin position="31"/>
        <end position="136"/>
    </location>
</feature>
<keyword evidence="3" id="KW-1185">Reference proteome</keyword>